<evidence type="ECO:0000313" key="1">
    <source>
        <dbReference type="EMBL" id="KAK4121220.1"/>
    </source>
</evidence>
<dbReference type="RefSeq" id="XP_062644991.1">
    <property type="nucleotide sequence ID" value="XM_062791366.1"/>
</dbReference>
<sequence>MIRLVLALLPVASAAPALQLAAGTKAVNVVLQINKATSEAAIDVFDENKSNVFAHTCSRPLASGSFASSPLAFTVNEQGAGTLSVGPQTYTIHDQVEYSGGIVCGRVASPSEVVVSFQVPVPSSLQLHSLNKRASKIVFLMAPLSSPSWWIHWNQKAL</sequence>
<reference evidence="1" key="2">
    <citation type="submission" date="2023-05" db="EMBL/GenBank/DDBJ databases">
        <authorList>
            <consortium name="Lawrence Berkeley National Laboratory"/>
            <person name="Steindorff A."/>
            <person name="Hensen N."/>
            <person name="Bonometti L."/>
            <person name="Westerberg I."/>
            <person name="Brannstrom I.O."/>
            <person name="Guillou S."/>
            <person name="Cros-Aarteil S."/>
            <person name="Calhoun S."/>
            <person name="Haridas S."/>
            <person name="Kuo A."/>
            <person name="Mondo S."/>
            <person name="Pangilinan J."/>
            <person name="Riley R."/>
            <person name="Labutti K."/>
            <person name="Andreopoulos B."/>
            <person name="Lipzen A."/>
            <person name="Chen C."/>
            <person name="Yanf M."/>
            <person name="Daum C."/>
            <person name="Ng V."/>
            <person name="Clum A."/>
            <person name="Ohm R."/>
            <person name="Martin F."/>
            <person name="Silar P."/>
            <person name="Natvig D."/>
            <person name="Lalanne C."/>
            <person name="Gautier V."/>
            <person name="Ament-Velasquez S.L."/>
            <person name="Kruys A."/>
            <person name="Hutchinson M.I."/>
            <person name="Powell A.J."/>
            <person name="Barry K."/>
            <person name="Miller A.N."/>
            <person name="Grigoriev I.V."/>
            <person name="Debuchy R."/>
            <person name="Gladieux P."/>
            <person name="Thoren M.H."/>
            <person name="Johannesson H."/>
        </authorList>
    </citation>
    <scope>NUCLEOTIDE SEQUENCE</scope>
    <source>
        <strain evidence="1">CBS 731.68</strain>
    </source>
</reference>
<gene>
    <name evidence="1" type="ORF">N657DRAFT_635815</name>
</gene>
<name>A0AAN6Z0P2_9PEZI</name>
<keyword evidence="2" id="KW-1185">Reference proteome</keyword>
<organism evidence="1 2">
    <name type="scientific">Parathielavia appendiculata</name>
    <dbReference type="NCBI Taxonomy" id="2587402"/>
    <lineage>
        <taxon>Eukaryota</taxon>
        <taxon>Fungi</taxon>
        <taxon>Dikarya</taxon>
        <taxon>Ascomycota</taxon>
        <taxon>Pezizomycotina</taxon>
        <taxon>Sordariomycetes</taxon>
        <taxon>Sordariomycetidae</taxon>
        <taxon>Sordariales</taxon>
        <taxon>Chaetomiaceae</taxon>
        <taxon>Parathielavia</taxon>
    </lineage>
</organism>
<comment type="caution">
    <text evidence="1">The sequence shown here is derived from an EMBL/GenBank/DDBJ whole genome shotgun (WGS) entry which is preliminary data.</text>
</comment>
<accession>A0AAN6Z0P2</accession>
<protein>
    <submittedName>
        <fullName evidence="1">Uncharacterized protein</fullName>
    </submittedName>
</protein>
<evidence type="ECO:0000313" key="2">
    <source>
        <dbReference type="Proteomes" id="UP001302602"/>
    </source>
</evidence>
<dbReference type="AlphaFoldDB" id="A0AAN6Z0P2"/>
<dbReference type="GeneID" id="87828135"/>
<dbReference type="EMBL" id="MU853234">
    <property type="protein sequence ID" value="KAK4121220.1"/>
    <property type="molecule type" value="Genomic_DNA"/>
</dbReference>
<reference evidence="1" key="1">
    <citation type="journal article" date="2023" name="Mol. Phylogenet. Evol.">
        <title>Genome-scale phylogeny and comparative genomics of the fungal order Sordariales.</title>
        <authorList>
            <person name="Hensen N."/>
            <person name="Bonometti L."/>
            <person name="Westerberg I."/>
            <person name="Brannstrom I.O."/>
            <person name="Guillou S."/>
            <person name="Cros-Aarteil S."/>
            <person name="Calhoun S."/>
            <person name="Haridas S."/>
            <person name="Kuo A."/>
            <person name="Mondo S."/>
            <person name="Pangilinan J."/>
            <person name="Riley R."/>
            <person name="LaButti K."/>
            <person name="Andreopoulos B."/>
            <person name="Lipzen A."/>
            <person name="Chen C."/>
            <person name="Yan M."/>
            <person name="Daum C."/>
            <person name="Ng V."/>
            <person name="Clum A."/>
            <person name="Steindorff A."/>
            <person name="Ohm R.A."/>
            <person name="Martin F."/>
            <person name="Silar P."/>
            <person name="Natvig D.O."/>
            <person name="Lalanne C."/>
            <person name="Gautier V."/>
            <person name="Ament-Velasquez S.L."/>
            <person name="Kruys A."/>
            <person name="Hutchinson M.I."/>
            <person name="Powell A.J."/>
            <person name="Barry K."/>
            <person name="Miller A.N."/>
            <person name="Grigoriev I.V."/>
            <person name="Debuchy R."/>
            <person name="Gladieux P."/>
            <person name="Hiltunen Thoren M."/>
            <person name="Johannesson H."/>
        </authorList>
    </citation>
    <scope>NUCLEOTIDE SEQUENCE</scope>
    <source>
        <strain evidence="1">CBS 731.68</strain>
    </source>
</reference>
<proteinExistence type="predicted"/>
<dbReference type="Proteomes" id="UP001302602">
    <property type="component" value="Unassembled WGS sequence"/>
</dbReference>